<dbReference type="Proteomes" id="UP000295390">
    <property type="component" value="Unassembled WGS sequence"/>
</dbReference>
<dbReference type="OrthoDB" id="1189778at2"/>
<dbReference type="EMBL" id="SNYH01000001">
    <property type="protein sequence ID" value="TDQ29974.1"/>
    <property type="molecule type" value="Genomic_DNA"/>
</dbReference>
<accession>A0A4R6TKQ5</accession>
<comment type="caution">
    <text evidence="1">The sequence shown here is derived from an EMBL/GenBank/DDBJ whole genome shotgun (WGS) entry which is preliminary data.</text>
</comment>
<dbReference type="RefSeq" id="WP_133534511.1">
    <property type="nucleotide sequence ID" value="NZ_SNYH01000001.1"/>
</dbReference>
<keyword evidence="2" id="KW-1185">Reference proteome</keyword>
<name>A0A4R6TKQ5_9FLAO</name>
<proteinExistence type="predicted"/>
<evidence type="ECO:0000313" key="2">
    <source>
        <dbReference type="Proteomes" id="UP000295390"/>
    </source>
</evidence>
<reference evidence="1 2" key="1">
    <citation type="submission" date="2019-03" db="EMBL/GenBank/DDBJ databases">
        <title>Genomic Encyclopedia of Type Strains, Phase III (KMG-III): the genomes of soil and plant-associated and newly described type strains.</title>
        <authorList>
            <person name="Whitman W."/>
        </authorList>
    </citation>
    <scope>NUCLEOTIDE SEQUENCE [LARGE SCALE GENOMIC DNA]</scope>
    <source>
        <strain evidence="1 2">CECT 8283</strain>
    </source>
</reference>
<organism evidence="1 2">
    <name type="scientific">Tenacibaculum caenipelagi</name>
    <dbReference type="NCBI Taxonomy" id="1325435"/>
    <lineage>
        <taxon>Bacteria</taxon>
        <taxon>Pseudomonadati</taxon>
        <taxon>Bacteroidota</taxon>
        <taxon>Flavobacteriia</taxon>
        <taxon>Flavobacteriales</taxon>
        <taxon>Flavobacteriaceae</taxon>
        <taxon>Tenacibaculum</taxon>
    </lineage>
</organism>
<gene>
    <name evidence="1" type="ORF">DFQ07_0308</name>
</gene>
<evidence type="ECO:0000313" key="1">
    <source>
        <dbReference type="EMBL" id="TDQ29974.1"/>
    </source>
</evidence>
<dbReference type="AlphaFoldDB" id="A0A4R6TKQ5"/>
<sequence>MKKSIFSLGKALNQDQLKQISGGQEAPTSCPLDPWAWEDDCENHNHFYDYNTGRGYCVVTE</sequence>
<protein>
    <submittedName>
        <fullName evidence="1">Uncharacterized protein</fullName>
    </submittedName>
</protein>